<keyword evidence="4" id="KW-0804">Transcription</keyword>
<sequence>MSFPPRYRTPRARSRVEVAGAESRAKAVRAAVELFSTAGYRGTSIALVAEKAELSQSGLLHHFPSKAALLAAVLEHRENEDGRFLSGSDERPPLGWAAFDALTGLVARNSNRPELVGLFVRLSAEATEPGHPAHTWLRDHYTSTRSWLTDAIRDGQHRGEIHPDAPVTALVHLTVAVLDGLQQQWLLDPDDFDMVGEFTTFVSGLHTQWDTTPTTSVGA</sequence>
<evidence type="ECO:0000313" key="7">
    <source>
        <dbReference type="EMBL" id="MFC4507833.1"/>
    </source>
</evidence>
<accession>A0ABV9B6C4</accession>
<dbReference type="Pfam" id="PF00440">
    <property type="entry name" value="TetR_N"/>
    <property type="match status" value="1"/>
</dbReference>
<dbReference type="EMBL" id="JBHSFK010000062">
    <property type="protein sequence ID" value="MFC4507833.1"/>
    <property type="molecule type" value="Genomic_DNA"/>
</dbReference>
<dbReference type="PRINTS" id="PR00455">
    <property type="entry name" value="HTHTETR"/>
</dbReference>
<dbReference type="Gene3D" id="1.10.357.10">
    <property type="entry name" value="Tetracycline Repressor, domain 2"/>
    <property type="match status" value="1"/>
</dbReference>
<feature type="DNA-binding region" description="H-T-H motif" evidence="5">
    <location>
        <begin position="44"/>
        <end position="63"/>
    </location>
</feature>
<dbReference type="InterPro" id="IPR001647">
    <property type="entry name" value="HTH_TetR"/>
</dbReference>
<proteinExistence type="predicted"/>
<organism evidence="7 8">
    <name type="scientific">Streptomyces vulcanius</name>
    <dbReference type="NCBI Taxonomy" id="1441876"/>
    <lineage>
        <taxon>Bacteria</taxon>
        <taxon>Bacillati</taxon>
        <taxon>Actinomycetota</taxon>
        <taxon>Actinomycetes</taxon>
        <taxon>Kitasatosporales</taxon>
        <taxon>Streptomycetaceae</taxon>
        <taxon>Streptomyces</taxon>
    </lineage>
</organism>
<evidence type="ECO:0000256" key="3">
    <source>
        <dbReference type="ARBA" id="ARBA00023125"/>
    </source>
</evidence>
<keyword evidence="3 5" id="KW-0238">DNA-binding</keyword>
<protein>
    <submittedName>
        <fullName evidence="7">TetR/AcrR family transcriptional regulator</fullName>
    </submittedName>
</protein>
<dbReference type="InterPro" id="IPR036271">
    <property type="entry name" value="Tet_transcr_reg_TetR-rel_C_sf"/>
</dbReference>
<evidence type="ECO:0000259" key="6">
    <source>
        <dbReference type="PROSITE" id="PS50977"/>
    </source>
</evidence>
<keyword evidence="8" id="KW-1185">Reference proteome</keyword>
<dbReference type="PANTHER" id="PTHR47506:SF1">
    <property type="entry name" value="HTH-TYPE TRANSCRIPTIONAL REGULATOR YJDC"/>
    <property type="match status" value="1"/>
</dbReference>
<dbReference type="SUPFAM" id="SSF46689">
    <property type="entry name" value="Homeodomain-like"/>
    <property type="match status" value="1"/>
</dbReference>
<evidence type="ECO:0000313" key="8">
    <source>
        <dbReference type="Proteomes" id="UP001595839"/>
    </source>
</evidence>
<reference evidence="8" key="1">
    <citation type="journal article" date="2019" name="Int. J. Syst. Evol. Microbiol.">
        <title>The Global Catalogue of Microorganisms (GCM) 10K type strain sequencing project: providing services to taxonomists for standard genome sequencing and annotation.</title>
        <authorList>
            <consortium name="The Broad Institute Genomics Platform"/>
            <consortium name="The Broad Institute Genome Sequencing Center for Infectious Disease"/>
            <person name="Wu L."/>
            <person name="Ma J."/>
        </authorList>
    </citation>
    <scope>NUCLEOTIDE SEQUENCE [LARGE SCALE GENOMIC DNA]</scope>
    <source>
        <strain evidence="8">CGMCC 4.7177</strain>
    </source>
</reference>
<evidence type="ECO:0000256" key="2">
    <source>
        <dbReference type="ARBA" id="ARBA00023015"/>
    </source>
</evidence>
<evidence type="ECO:0000256" key="4">
    <source>
        <dbReference type="ARBA" id="ARBA00023163"/>
    </source>
</evidence>
<dbReference type="InterPro" id="IPR039538">
    <property type="entry name" value="BetI_C"/>
</dbReference>
<dbReference type="InterPro" id="IPR009057">
    <property type="entry name" value="Homeodomain-like_sf"/>
</dbReference>
<dbReference type="RefSeq" id="WP_381186679.1">
    <property type="nucleotide sequence ID" value="NZ_JBHSFK010000062.1"/>
</dbReference>
<gene>
    <name evidence="7" type="ORF">ACFPIH_51990</name>
</gene>
<evidence type="ECO:0000256" key="1">
    <source>
        <dbReference type="ARBA" id="ARBA00022491"/>
    </source>
</evidence>
<comment type="caution">
    <text evidence="7">The sequence shown here is derived from an EMBL/GenBank/DDBJ whole genome shotgun (WGS) entry which is preliminary data.</text>
</comment>
<dbReference type="SUPFAM" id="SSF48498">
    <property type="entry name" value="Tetracyclin repressor-like, C-terminal domain"/>
    <property type="match status" value="1"/>
</dbReference>
<dbReference type="Proteomes" id="UP001595839">
    <property type="component" value="Unassembled WGS sequence"/>
</dbReference>
<dbReference type="PANTHER" id="PTHR47506">
    <property type="entry name" value="TRANSCRIPTIONAL REGULATORY PROTEIN"/>
    <property type="match status" value="1"/>
</dbReference>
<keyword evidence="2" id="KW-0805">Transcription regulation</keyword>
<dbReference type="PROSITE" id="PS50977">
    <property type="entry name" value="HTH_TETR_2"/>
    <property type="match status" value="1"/>
</dbReference>
<feature type="domain" description="HTH tetR-type" evidence="6">
    <location>
        <begin position="21"/>
        <end position="81"/>
    </location>
</feature>
<name>A0ABV9B6C4_9ACTN</name>
<keyword evidence="1" id="KW-0678">Repressor</keyword>
<dbReference type="Pfam" id="PF13977">
    <property type="entry name" value="TetR_C_6"/>
    <property type="match status" value="1"/>
</dbReference>
<evidence type="ECO:0000256" key="5">
    <source>
        <dbReference type="PROSITE-ProRule" id="PRU00335"/>
    </source>
</evidence>